<comment type="cofactor">
    <cofactor evidence="3">
        <name>FMN</name>
        <dbReference type="ChEBI" id="CHEBI:58210"/>
    </cofactor>
    <text evidence="3">Binds 1 FMN per subunit.</text>
</comment>
<dbReference type="InterPro" id="IPR036551">
    <property type="entry name" value="Flavin_trans-like"/>
</dbReference>
<evidence type="ECO:0000313" key="8">
    <source>
        <dbReference type="Proteomes" id="UP000007472"/>
    </source>
</evidence>
<keyword evidence="1 3" id="KW-0210">Decarboxylase</keyword>
<comment type="similarity">
    <text evidence="3 4">In the N-terminal section; belongs to the HFCD (homo-oligomeric flavin containing Cys decarboxylase) superfamily.</text>
</comment>
<dbReference type="Gene3D" id="3.40.50.10300">
    <property type="entry name" value="CoaB-like"/>
    <property type="match status" value="1"/>
</dbReference>
<feature type="binding site" evidence="3">
    <location>
        <position position="278"/>
    </location>
    <ligand>
        <name>CTP</name>
        <dbReference type="ChEBI" id="CHEBI:37563"/>
    </ligand>
</feature>
<dbReference type="AlphaFoldDB" id="A0A654KF24"/>
<dbReference type="InterPro" id="IPR005252">
    <property type="entry name" value="CoaBC"/>
</dbReference>
<dbReference type="UniPathway" id="UPA00241">
    <property type="reaction ID" value="UER00353"/>
</dbReference>
<feature type="domain" description="DNA/pantothenate metabolism flavoprotein C-terminal" evidence="6">
    <location>
        <begin position="185"/>
        <end position="394"/>
    </location>
</feature>
<dbReference type="GO" id="GO:0071513">
    <property type="term" value="C:phosphopantothenoylcysteine decarboxylase complex"/>
    <property type="evidence" value="ECO:0007669"/>
    <property type="project" value="TreeGrafter"/>
</dbReference>
<feature type="binding site" evidence="3">
    <location>
        <position position="326"/>
    </location>
    <ligand>
        <name>CTP</name>
        <dbReference type="ChEBI" id="CHEBI:37563"/>
    </ligand>
</feature>
<dbReference type="InterPro" id="IPR003382">
    <property type="entry name" value="Flavoprotein"/>
</dbReference>
<feature type="domain" description="Flavoprotein" evidence="5">
    <location>
        <begin position="6"/>
        <end position="178"/>
    </location>
</feature>
<feature type="region of interest" description="Phosphopantothenoylcysteine decarboxylase" evidence="3">
    <location>
        <begin position="1"/>
        <end position="189"/>
    </location>
</feature>
<keyword evidence="2 3" id="KW-0456">Lyase</keyword>
<dbReference type="GO" id="GO:0015937">
    <property type="term" value="P:coenzyme A biosynthetic process"/>
    <property type="evidence" value="ECO:0007669"/>
    <property type="project" value="UniProtKB-UniRule"/>
</dbReference>
<evidence type="ECO:0000256" key="3">
    <source>
        <dbReference type="HAMAP-Rule" id="MF_02225"/>
    </source>
</evidence>
<dbReference type="Pfam" id="PF02441">
    <property type="entry name" value="Flavoprotein"/>
    <property type="match status" value="1"/>
</dbReference>
<accession>A0A654KF24</accession>
<sequence length="400" mass="44159">MRLENKKILLGMTGGIACYKVAYLCRKLKSEGADVTVVMTEAAKSFITPTTMQALSGHPVFSELLDPNMSDSMSHIHLSRDCDLVLIAPCTANFIAKLAHGIADDLLSSICLASNKSIAIVPSMNSYMWRNRATQKNYFEITSNGIFVWGPDSGLQACGEDGYGRMLEPEQITEEVVAFFKPKIMEGLRVLITAGPTQEDIDPVRYLGNRSSGKTGYEIAKSAYEHGAEVHLISGPTCLDIPYGVSSTQVSTAVEMHKEVIQRAKDYDIFISVAAVADWHLPYPSEQKIKKNDGVDTWKPNWEFQKNPDILAEVASIPDGPWCVGFAAETENLEEYGSIKRERKSIPLLVGNLAQYSMGKDTTTFLLFDSDGIEKFETLPKSEAADKLITAIHKRFNKNA</sequence>
<evidence type="ECO:0000256" key="4">
    <source>
        <dbReference type="RuleBase" id="RU364078"/>
    </source>
</evidence>
<feature type="region of interest" description="Phosphopantothenate--cysteine ligase" evidence="3">
    <location>
        <begin position="190"/>
        <end position="400"/>
    </location>
</feature>
<keyword evidence="3" id="KW-0511">Multifunctional enzyme</keyword>
<comment type="cofactor">
    <cofactor evidence="3">
        <name>Mg(2+)</name>
        <dbReference type="ChEBI" id="CHEBI:18420"/>
    </cofactor>
</comment>
<dbReference type="InterPro" id="IPR007085">
    <property type="entry name" value="DNA/pantothenate-metab_flavo_C"/>
</dbReference>
<dbReference type="SUPFAM" id="SSF102645">
    <property type="entry name" value="CoaB-like"/>
    <property type="match status" value="1"/>
</dbReference>
<dbReference type="InterPro" id="IPR035929">
    <property type="entry name" value="CoaB-like_sf"/>
</dbReference>
<dbReference type="GO" id="GO:0015941">
    <property type="term" value="P:pantothenate catabolic process"/>
    <property type="evidence" value="ECO:0007669"/>
    <property type="project" value="InterPro"/>
</dbReference>
<comment type="pathway">
    <text evidence="3 4">Cofactor biosynthesis; coenzyme A biosynthesis; CoA from (R)-pantothenate: step 2/5.</text>
</comment>
<evidence type="ECO:0000259" key="6">
    <source>
        <dbReference type="Pfam" id="PF04127"/>
    </source>
</evidence>
<evidence type="ECO:0000256" key="1">
    <source>
        <dbReference type="ARBA" id="ARBA00022793"/>
    </source>
</evidence>
<comment type="function">
    <text evidence="3">Catalyzes two sequential steps in the biosynthesis of coenzyme A. In the first step cysteine is conjugated to 4'-phosphopantothenate to form 4-phosphopantothenoylcysteine. In the second step the latter compound is decarboxylated to form 4'-phosphopantotheine.</text>
</comment>
<dbReference type="KEGG" id="teq:TEQUI_0054"/>
<comment type="caution">
    <text evidence="3">Lacks conserved residue(s) required for the propagation of feature annotation.</text>
</comment>
<feature type="binding site" evidence="3">
    <location>
        <position position="344"/>
    </location>
    <ligand>
        <name>CTP</name>
        <dbReference type="ChEBI" id="CHEBI:37563"/>
    </ligand>
</feature>
<evidence type="ECO:0000259" key="5">
    <source>
        <dbReference type="Pfam" id="PF02441"/>
    </source>
</evidence>
<comment type="catalytic activity">
    <reaction evidence="3 4">
        <text>(R)-4'-phosphopantothenate + L-cysteine + CTP = N-[(R)-4-phosphopantothenoyl]-L-cysteine + CMP + diphosphate + H(+)</text>
        <dbReference type="Rhea" id="RHEA:19397"/>
        <dbReference type="ChEBI" id="CHEBI:10986"/>
        <dbReference type="ChEBI" id="CHEBI:15378"/>
        <dbReference type="ChEBI" id="CHEBI:33019"/>
        <dbReference type="ChEBI" id="CHEBI:35235"/>
        <dbReference type="ChEBI" id="CHEBI:37563"/>
        <dbReference type="ChEBI" id="CHEBI:59458"/>
        <dbReference type="ChEBI" id="CHEBI:60377"/>
        <dbReference type="EC" id="6.3.2.5"/>
    </reaction>
</comment>
<comment type="similarity">
    <text evidence="3 4">In the C-terminal section; belongs to the PPC synthetase family.</text>
</comment>
<comment type="pathway">
    <text evidence="3 4">Cofactor biosynthesis; coenzyme A biosynthesis; CoA from (R)-pantothenate: step 3/5.</text>
</comment>
<dbReference type="GO" id="GO:0046872">
    <property type="term" value="F:metal ion binding"/>
    <property type="evidence" value="ECO:0007669"/>
    <property type="project" value="UniProtKB-KW"/>
</dbReference>
<feature type="active site" description="Proton donor" evidence="3">
    <location>
        <position position="158"/>
    </location>
</feature>
<reference evidence="7 8" key="1">
    <citation type="journal article" date="2011" name="J. Bacteriol.">
        <title>Genome sequence of Taylorella equigenitalis MCE9, the causative agent of contagious equine metritis.</title>
        <authorList>
            <person name="Hebert L."/>
            <person name="Moumen B."/>
            <person name="Duquesne F."/>
            <person name="Breuil M.F."/>
            <person name="Laugier C."/>
            <person name="Batto J.M."/>
            <person name="Renault P."/>
            <person name="Petry S."/>
        </authorList>
    </citation>
    <scope>NUCLEOTIDE SEQUENCE [LARGE SCALE GENOMIC DNA]</scope>
    <source>
        <strain evidence="7 8">MCE9</strain>
    </source>
</reference>
<dbReference type="GO" id="GO:0004632">
    <property type="term" value="F:phosphopantothenate--cysteine ligase activity"/>
    <property type="evidence" value="ECO:0007669"/>
    <property type="project" value="UniProtKB-UniRule"/>
</dbReference>
<dbReference type="GO" id="GO:0010181">
    <property type="term" value="F:FMN binding"/>
    <property type="evidence" value="ECO:0007669"/>
    <property type="project" value="UniProtKB-UniRule"/>
</dbReference>
<feature type="binding site" evidence="3">
    <location>
        <begin position="308"/>
        <end position="311"/>
    </location>
    <ligand>
        <name>CTP</name>
        <dbReference type="ChEBI" id="CHEBI:37563"/>
    </ligand>
</feature>
<comment type="catalytic activity">
    <reaction evidence="3 4">
        <text>N-[(R)-4-phosphopantothenoyl]-L-cysteine + H(+) = (R)-4'-phosphopantetheine + CO2</text>
        <dbReference type="Rhea" id="RHEA:16793"/>
        <dbReference type="ChEBI" id="CHEBI:15378"/>
        <dbReference type="ChEBI" id="CHEBI:16526"/>
        <dbReference type="ChEBI" id="CHEBI:59458"/>
        <dbReference type="ChEBI" id="CHEBI:61723"/>
        <dbReference type="EC" id="4.1.1.36"/>
    </reaction>
</comment>
<dbReference type="EMBL" id="CP002456">
    <property type="protein sequence ID" value="ADU91010.1"/>
    <property type="molecule type" value="Genomic_DNA"/>
</dbReference>
<dbReference type="PANTHER" id="PTHR14359">
    <property type="entry name" value="HOMO-OLIGOMERIC FLAVIN CONTAINING CYS DECARBOXYLASE FAMILY"/>
    <property type="match status" value="1"/>
</dbReference>
<gene>
    <name evidence="3" type="primary">coaBC</name>
    <name evidence="7" type="ordered locus">TEQUI_0054</name>
</gene>
<dbReference type="NCBIfam" id="TIGR00521">
    <property type="entry name" value="coaBC_dfp"/>
    <property type="match status" value="1"/>
</dbReference>
<dbReference type="Gene3D" id="3.40.50.1950">
    <property type="entry name" value="Flavin prenyltransferase-like"/>
    <property type="match status" value="1"/>
</dbReference>
<name>A0A654KF24_TAYEM</name>
<evidence type="ECO:0000313" key="7">
    <source>
        <dbReference type="EMBL" id="ADU91010.1"/>
    </source>
</evidence>
<feature type="binding site" evidence="3">
    <location>
        <position position="288"/>
    </location>
    <ligand>
        <name>CTP</name>
        <dbReference type="ChEBI" id="CHEBI:37563"/>
    </ligand>
</feature>
<keyword evidence="3" id="KW-0479">Metal-binding</keyword>
<dbReference type="GO" id="GO:0004633">
    <property type="term" value="F:phosphopantothenoylcysteine decarboxylase activity"/>
    <property type="evidence" value="ECO:0007669"/>
    <property type="project" value="UniProtKB-UniRule"/>
</dbReference>
<keyword evidence="3 4" id="KW-0436">Ligase</keyword>
<keyword evidence="3" id="KW-0460">Magnesium</keyword>
<keyword evidence="3 4" id="KW-0288">FMN</keyword>
<proteinExistence type="inferred from homology"/>
<dbReference type="EC" id="4.1.1.36" evidence="3"/>
<evidence type="ECO:0000256" key="2">
    <source>
        <dbReference type="ARBA" id="ARBA00023239"/>
    </source>
</evidence>
<dbReference type="Pfam" id="PF04127">
    <property type="entry name" value="DFP"/>
    <property type="match status" value="1"/>
</dbReference>
<organism evidence="7 8">
    <name type="scientific">Taylorella equigenitalis (strain MCE9)</name>
    <dbReference type="NCBI Taxonomy" id="937774"/>
    <lineage>
        <taxon>Bacteria</taxon>
        <taxon>Pseudomonadati</taxon>
        <taxon>Pseudomonadota</taxon>
        <taxon>Betaproteobacteria</taxon>
        <taxon>Burkholderiales</taxon>
        <taxon>Alcaligenaceae</taxon>
        <taxon>Taylorella</taxon>
    </lineage>
</organism>
<dbReference type="EC" id="6.3.2.5" evidence="3"/>
<dbReference type="SUPFAM" id="SSF52507">
    <property type="entry name" value="Homo-oligomeric flavin-containing Cys decarboxylases, HFCD"/>
    <property type="match status" value="1"/>
</dbReference>
<feature type="binding site" evidence="3">
    <location>
        <position position="340"/>
    </location>
    <ligand>
        <name>CTP</name>
        <dbReference type="ChEBI" id="CHEBI:37563"/>
    </ligand>
</feature>
<dbReference type="PANTHER" id="PTHR14359:SF6">
    <property type="entry name" value="PHOSPHOPANTOTHENOYLCYSTEINE DECARBOXYLASE"/>
    <property type="match status" value="1"/>
</dbReference>
<comment type="function">
    <text evidence="4">Catalyzes two steps in the biosynthesis of coenzyme A. In the first step cysteine is conjugated to 4'-phosphopantothenate to form 4-phosphopantothenoylcysteine, in the latter compound is decarboxylated to form 4'-phosphopantotheine.</text>
</comment>
<dbReference type="Proteomes" id="UP000007472">
    <property type="component" value="Chromosome"/>
</dbReference>
<protein>
    <recommendedName>
        <fullName evidence="3">Coenzyme A biosynthesis bifunctional protein CoaBC</fullName>
    </recommendedName>
    <alternativeName>
        <fullName evidence="3">DNA/pantothenate metabolism flavoprotein</fullName>
    </alternativeName>
    <alternativeName>
        <fullName evidence="3">Phosphopantothenoylcysteine synthetase/decarboxylase</fullName>
        <shortName evidence="3">PPCS-PPCDC</shortName>
    </alternativeName>
    <domain>
        <recommendedName>
            <fullName evidence="3">Phosphopantothenoylcysteine decarboxylase</fullName>
            <shortName evidence="3">PPC decarboxylase</shortName>
            <shortName evidence="3">PPC-DC</shortName>
            <ecNumber evidence="3">4.1.1.36</ecNumber>
        </recommendedName>
        <alternativeName>
            <fullName evidence="3">CoaC</fullName>
        </alternativeName>
    </domain>
    <domain>
        <recommendedName>
            <fullName evidence="3">Phosphopantothenate--cysteine ligase</fullName>
            <ecNumber evidence="3">6.3.2.5</ecNumber>
        </recommendedName>
        <alternativeName>
            <fullName evidence="3">CoaB</fullName>
        </alternativeName>
        <alternativeName>
            <fullName evidence="3">Phosphopantothenoylcysteine synthetase</fullName>
            <shortName evidence="3">PPC synthetase</shortName>
            <shortName evidence="3">PPC-S</shortName>
        </alternativeName>
    </domain>
</protein>
<dbReference type="HAMAP" id="MF_02225">
    <property type="entry name" value="CoaBC"/>
    <property type="match status" value="1"/>
</dbReference>
<keyword evidence="3 4" id="KW-0285">Flavoprotein</keyword>
<dbReference type="PROSITE" id="PS51257">
    <property type="entry name" value="PROKAR_LIPOPROTEIN"/>
    <property type="match status" value="1"/>
</dbReference>